<evidence type="ECO:0000313" key="2">
    <source>
        <dbReference type="Proteomes" id="UP000800235"/>
    </source>
</evidence>
<dbReference type="EMBL" id="MU007019">
    <property type="protein sequence ID" value="KAF2433789.1"/>
    <property type="molecule type" value="Genomic_DNA"/>
</dbReference>
<proteinExistence type="predicted"/>
<protein>
    <submittedName>
        <fullName evidence="1">Uncharacterized protein</fullName>
    </submittedName>
</protein>
<keyword evidence="2" id="KW-1185">Reference proteome</keyword>
<sequence length="127" mass="13933">MSLTLIISTNPQRTTSVTELNDLACQAPPSPPRTFPFWNHSDELEDLAPHPTKPYSSSCELGPQADSHVSAAPVVVVEQDRQLSLQNRNESFEILLPVRPSLQVLDCGFEGSDCLARDVLYQRGAGD</sequence>
<organism evidence="1 2">
    <name type="scientific">Tothia fuscella</name>
    <dbReference type="NCBI Taxonomy" id="1048955"/>
    <lineage>
        <taxon>Eukaryota</taxon>
        <taxon>Fungi</taxon>
        <taxon>Dikarya</taxon>
        <taxon>Ascomycota</taxon>
        <taxon>Pezizomycotina</taxon>
        <taxon>Dothideomycetes</taxon>
        <taxon>Pleosporomycetidae</taxon>
        <taxon>Venturiales</taxon>
        <taxon>Cylindrosympodiaceae</taxon>
        <taxon>Tothia</taxon>
    </lineage>
</organism>
<reference evidence="1" key="1">
    <citation type="journal article" date="2020" name="Stud. Mycol.">
        <title>101 Dothideomycetes genomes: a test case for predicting lifestyles and emergence of pathogens.</title>
        <authorList>
            <person name="Haridas S."/>
            <person name="Albert R."/>
            <person name="Binder M."/>
            <person name="Bloem J."/>
            <person name="Labutti K."/>
            <person name="Salamov A."/>
            <person name="Andreopoulos B."/>
            <person name="Baker S."/>
            <person name="Barry K."/>
            <person name="Bills G."/>
            <person name="Bluhm B."/>
            <person name="Cannon C."/>
            <person name="Castanera R."/>
            <person name="Culley D."/>
            <person name="Daum C."/>
            <person name="Ezra D."/>
            <person name="Gonzalez J."/>
            <person name="Henrissat B."/>
            <person name="Kuo A."/>
            <person name="Liang C."/>
            <person name="Lipzen A."/>
            <person name="Lutzoni F."/>
            <person name="Magnuson J."/>
            <person name="Mondo S."/>
            <person name="Nolan M."/>
            <person name="Ohm R."/>
            <person name="Pangilinan J."/>
            <person name="Park H.-J."/>
            <person name="Ramirez L."/>
            <person name="Alfaro M."/>
            <person name="Sun H."/>
            <person name="Tritt A."/>
            <person name="Yoshinaga Y."/>
            <person name="Zwiers L.-H."/>
            <person name="Turgeon B."/>
            <person name="Goodwin S."/>
            <person name="Spatafora J."/>
            <person name="Crous P."/>
            <person name="Grigoriev I."/>
        </authorList>
    </citation>
    <scope>NUCLEOTIDE SEQUENCE</scope>
    <source>
        <strain evidence="1">CBS 130266</strain>
    </source>
</reference>
<dbReference type="AlphaFoldDB" id="A0A9P4U0P0"/>
<gene>
    <name evidence="1" type="ORF">EJ08DRAFT_39920</name>
</gene>
<evidence type="ECO:0000313" key="1">
    <source>
        <dbReference type="EMBL" id="KAF2433789.1"/>
    </source>
</evidence>
<dbReference type="Proteomes" id="UP000800235">
    <property type="component" value="Unassembled WGS sequence"/>
</dbReference>
<accession>A0A9P4U0P0</accession>
<comment type="caution">
    <text evidence="1">The sequence shown here is derived from an EMBL/GenBank/DDBJ whole genome shotgun (WGS) entry which is preliminary data.</text>
</comment>
<name>A0A9P4U0P0_9PEZI</name>